<organism evidence="1">
    <name type="scientific">Timema californicum</name>
    <name type="common">California timema</name>
    <name type="synonym">Walking stick</name>
    <dbReference type="NCBI Taxonomy" id="61474"/>
    <lineage>
        <taxon>Eukaryota</taxon>
        <taxon>Metazoa</taxon>
        <taxon>Ecdysozoa</taxon>
        <taxon>Arthropoda</taxon>
        <taxon>Hexapoda</taxon>
        <taxon>Insecta</taxon>
        <taxon>Pterygota</taxon>
        <taxon>Neoptera</taxon>
        <taxon>Polyneoptera</taxon>
        <taxon>Phasmatodea</taxon>
        <taxon>Timematodea</taxon>
        <taxon>Timematoidea</taxon>
        <taxon>Timematidae</taxon>
        <taxon>Timema</taxon>
    </lineage>
</organism>
<protein>
    <submittedName>
        <fullName evidence="1">(California timema) hypothetical protein</fullName>
    </submittedName>
</protein>
<dbReference type="InterPro" id="IPR026112">
    <property type="entry name" value="AMN"/>
</dbReference>
<proteinExistence type="predicted"/>
<sequence length="183" mass="20657">MFSSVMSDNLSSPIVDMPCLEVRFTRWQPLGWLNPDNWKGLGETEERYNPMILMDFVDLHFPIRMNLSSPANPAIPHSDKVPCETDAVVFPGQSSFSIRLPETRVSIGRMYFNQQRRGKTPSVDLLNKLQRGGKTPSIDLLNKLQRGGKTPSVDLLNKLQRGGKTTSVDMLNKLQRRGKTDQA</sequence>
<dbReference type="Pfam" id="PF14828">
    <property type="entry name" value="Amnionless"/>
    <property type="match status" value="1"/>
</dbReference>
<gene>
    <name evidence="1" type="ORF">TCMB3V08_LOCUS3257</name>
</gene>
<accession>A0A7R9J100</accession>
<dbReference type="EMBL" id="OE180107">
    <property type="protein sequence ID" value="CAD7570555.1"/>
    <property type="molecule type" value="Genomic_DNA"/>
</dbReference>
<dbReference type="AlphaFoldDB" id="A0A7R9J100"/>
<evidence type="ECO:0000313" key="1">
    <source>
        <dbReference type="EMBL" id="CAD7570555.1"/>
    </source>
</evidence>
<reference evidence="1" key="1">
    <citation type="submission" date="2020-11" db="EMBL/GenBank/DDBJ databases">
        <authorList>
            <person name="Tran Van P."/>
        </authorList>
    </citation>
    <scope>NUCLEOTIDE SEQUENCE</scope>
</reference>
<name>A0A7R9J100_TIMCA</name>